<reference evidence="2 3" key="1">
    <citation type="submission" date="2019-09" db="EMBL/GenBank/DDBJ databases">
        <title>Screening of Novel Bioactive Compounds from Soil-Associated.</title>
        <authorList>
            <person name="Gong X."/>
        </authorList>
    </citation>
    <scope>NUCLEOTIDE SEQUENCE [LARGE SCALE GENOMIC DNA]</scope>
    <source>
        <strain evidence="2 3">Gxj-6</strain>
    </source>
</reference>
<dbReference type="Gene3D" id="3.40.50.1820">
    <property type="entry name" value="alpha/beta hydrolase"/>
    <property type="match status" value="1"/>
</dbReference>
<evidence type="ECO:0000259" key="1">
    <source>
        <dbReference type="Pfam" id="PF12697"/>
    </source>
</evidence>
<dbReference type="PANTHER" id="PTHR43433:SF5">
    <property type="entry name" value="AB HYDROLASE-1 DOMAIN-CONTAINING PROTEIN"/>
    <property type="match status" value="1"/>
</dbReference>
<dbReference type="Proteomes" id="UP000327011">
    <property type="component" value="Unassembled WGS sequence"/>
</dbReference>
<sequence length="270" mass="28244">MIPHHRFDGPPGAPVIVLGPSLGTTLDLWEPQLAALTRTWRVLRYDLPGHGGSPAASPGLTRGLTHGLTHGLTVDDLAAGVLALLDRHGLAQGDRRVAYAGVSLGGAVGTALALRAPDRIASLVLCCTSARFGTAESWRERAALVRAEGTKPLVETTRSRWFTAGFPGAERYLGMLRGTDPEGYAACCDALAAFDVRDRLGDVRAPTLVIAGAEDPATPPAHAEVLAEGIPDATLLVVPGAAHLATAERPDVVTEAIVRHLTTTTSRRTA</sequence>
<dbReference type="AlphaFoldDB" id="A0A5J5K3R6"/>
<dbReference type="GO" id="GO:0042952">
    <property type="term" value="P:beta-ketoadipate pathway"/>
    <property type="evidence" value="ECO:0007669"/>
    <property type="project" value="InterPro"/>
</dbReference>
<evidence type="ECO:0000313" key="2">
    <source>
        <dbReference type="EMBL" id="KAA9378457.1"/>
    </source>
</evidence>
<dbReference type="RefSeq" id="WP_150934362.1">
    <property type="nucleotide sequence ID" value="NZ_VYTZ01000005.1"/>
</dbReference>
<dbReference type="InterPro" id="IPR026968">
    <property type="entry name" value="PcaD/CatD"/>
</dbReference>
<dbReference type="Pfam" id="PF12697">
    <property type="entry name" value="Abhydrolase_6"/>
    <property type="match status" value="1"/>
</dbReference>
<keyword evidence="2" id="KW-0378">Hydrolase</keyword>
<comment type="caution">
    <text evidence="2">The sequence shown here is derived from an EMBL/GenBank/DDBJ whole genome shotgun (WGS) entry which is preliminary data.</text>
</comment>
<dbReference type="GO" id="GO:0047570">
    <property type="term" value="F:3-oxoadipate enol-lactonase activity"/>
    <property type="evidence" value="ECO:0007669"/>
    <property type="project" value="UniProtKB-EC"/>
</dbReference>
<dbReference type="InterPro" id="IPR029058">
    <property type="entry name" value="AB_hydrolase_fold"/>
</dbReference>
<accession>A0A5J5K3R6</accession>
<gene>
    <name evidence="2" type="primary">pcaD</name>
    <name evidence="2" type="ORF">F5972_16550</name>
</gene>
<dbReference type="InterPro" id="IPR000073">
    <property type="entry name" value="AB_hydrolase_1"/>
</dbReference>
<name>A0A5J5K3R6_9ACTN</name>
<organism evidence="2 3">
    <name type="scientific">Microbispora cellulosiformans</name>
    <dbReference type="NCBI Taxonomy" id="2614688"/>
    <lineage>
        <taxon>Bacteria</taxon>
        <taxon>Bacillati</taxon>
        <taxon>Actinomycetota</taxon>
        <taxon>Actinomycetes</taxon>
        <taxon>Streptosporangiales</taxon>
        <taxon>Streptosporangiaceae</taxon>
        <taxon>Microbispora</taxon>
    </lineage>
</organism>
<feature type="domain" description="AB hydrolase-1" evidence="1">
    <location>
        <begin position="20"/>
        <end position="255"/>
    </location>
</feature>
<dbReference type="NCBIfam" id="TIGR02427">
    <property type="entry name" value="protocat_pcaD"/>
    <property type="match status" value="1"/>
</dbReference>
<dbReference type="PANTHER" id="PTHR43433">
    <property type="entry name" value="HYDROLASE, ALPHA/BETA FOLD FAMILY PROTEIN"/>
    <property type="match status" value="1"/>
</dbReference>
<dbReference type="EC" id="3.1.1.24" evidence="2"/>
<dbReference type="EMBL" id="VYTZ01000005">
    <property type="protein sequence ID" value="KAA9378457.1"/>
    <property type="molecule type" value="Genomic_DNA"/>
</dbReference>
<dbReference type="InterPro" id="IPR050471">
    <property type="entry name" value="AB_hydrolase"/>
</dbReference>
<evidence type="ECO:0000313" key="3">
    <source>
        <dbReference type="Proteomes" id="UP000327011"/>
    </source>
</evidence>
<proteinExistence type="predicted"/>
<protein>
    <submittedName>
        <fullName evidence="2">3-oxoadipate enol-lactonase</fullName>
        <ecNumber evidence="2">3.1.1.24</ecNumber>
    </submittedName>
</protein>
<keyword evidence="3" id="KW-1185">Reference proteome</keyword>
<dbReference type="SUPFAM" id="SSF53474">
    <property type="entry name" value="alpha/beta-Hydrolases"/>
    <property type="match status" value="1"/>
</dbReference>